<dbReference type="Proteomes" id="UP000240989">
    <property type="component" value="Unassembled WGS sequence"/>
</dbReference>
<gene>
    <name evidence="1" type="ORF">C0W27_03245</name>
</gene>
<evidence type="ECO:0000313" key="2">
    <source>
        <dbReference type="Proteomes" id="UP000240989"/>
    </source>
</evidence>
<comment type="caution">
    <text evidence="1">The sequence shown here is derived from an EMBL/GenBank/DDBJ whole genome shotgun (WGS) entry which is preliminary data.</text>
</comment>
<dbReference type="RefSeq" id="WP_045153393.1">
    <property type="nucleotide sequence ID" value="NZ_JZSW01000013.1"/>
</dbReference>
<protein>
    <recommendedName>
        <fullName evidence="3">HNH endonuclease</fullName>
    </recommendedName>
</protein>
<keyword evidence="2" id="KW-1185">Reference proteome</keyword>
<name>A0ABX5H870_PHOAN</name>
<proteinExistence type="predicted"/>
<reference evidence="1 2" key="1">
    <citation type="submission" date="2018-01" db="EMBL/GenBank/DDBJ databases">
        <title>Whole genome sequencing of Histamine producing bacteria.</title>
        <authorList>
            <person name="Butler K."/>
        </authorList>
    </citation>
    <scope>NUCLEOTIDE SEQUENCE [LARGE SCALE GENOMIC DNA]</scope>
    <source>
        <strain evidence="1 2">A6-1</strain>
    </source>
</reference>
<organism evidence="1 2">
    <name type="scientific">Photobacterium angustum</name>
    <dbReference type="NCBI Taxonomy" id="661"/>
    <lineage>
        <taxon>Bacteria</taxon>
        <taxon>Pseudomonadati</taxon>
        <taxon>Pseudomonadota</taxon>
        <taxon>Gammaproteobacteria</taxon>
        <taxon>Vibrionales</taxon>
        <taxon>Vibrionaceae</taxon>
        <taxon>Photobacterium</taxon>
    </lineage>
</organism>
<dbReference type="EMBL" id="PYOU01000002">
    <property type="protein sequence ID" value="PSX12225.1"/>
    <property type="molecule type" value="Genomic_DNA"/>
</dbReference>
<evidence type="ECO:0000313" key="1">
    <source>
        <dbReference type="EMBL" id="PSX12225.1"/>
    </source>
</evidence>
<accession>A0ABX5H870</accession>
<evidence type="ECO:0008006" key="3">
    <source>
        <dbReference type="Google" id="ProtNLM"/>
    </source>
</evidence>
<sequence>MTTDYVSIDVPFEFRHTCWFCGEPYYESHAFMAKPNYEGQSAPIMVPCCQECFGFTKEIKASSLDILRDKVKEKLHKKYQKHLQIGVNWTKQELEECEFEGKALEGFRESAWAMFEIAKGRVNYRGWAVSIDGIPVEGLTTAFQFEFDGIVYTSLNHAVIQLATAYAIPQPYLEQVVELVGRDKMAYALRFCKTSYGYSSAEIAASLASLRALLAEEKANKQIENSNNRRRKNTKVAISEIKELILHRTMISPYAIQWALEHGATTLQLLAEQEEAFFEHFNKESELTAFTYFNGLQIYLEQREIDPEWVVNSDPNKQLFES</sequence>